<accession>A0A382CHU2</accession>
<dbReference type="EMBL" id="UINC01034582">
    <property type="protein sequence ID" value="SVB25645.1"/>
    <property type="molecule type" value="Genomic_DNA"/>
</dbReference>
<name>A0A382CHU2_9ZZZZ</name>
<gene>
    <name evidence="1" type="ORF">METZ01_LOCUS178499</name>
</gene>
<dbReference type="AlphaFoldDB" id="A0A382CHU2"/>
<reference evidence="1" key="1">
    <citation type="submission" date="2018-05" db="EMBL/GenBank/DDBJ databases">
        <authorList>
            <person name="Lanie J.A."/>
            <person name="Ng W.-L."/>
            <person name="Kazmierczak K.M."/>
            <person name="Andrzejewski T.M."/>
            <person name="Davidsen T.M."/>
            <person name="Wayne K.J."/>
            <person name="Tettelin H."/>
            <person name="Glass J.I."/>
            <person name="Rusch D."/>
            <person name="Podicherti R."/>
            <person name="Tsui H.-C.T."/>
            <person name="Winkler M.E."/>
        </authorList>
    </citation>
    <scope>NUCLEOTIDE SEQUENCE</scope>
</reference>
<feature type="non-terminal residue" evidence="1">
    <location>
        <position position="89"/>
    </location>
</feature>
<organism evidence="1">
    <name type="scientific">marine metagenome</name>
    <dbReference type="NCBI Taxonomy" id="408172"/>
    <lineage>
        <taxon>unclassified sequences</taxon>
        <taxon>metagenomes</taxon>
        <taxon>ecological metagenomes</taxon>
    </lineage>
</organism>
<protein>
    <submittedName>
        <fullName evidence="1">Uncharacterized protein</fullName>
    </submittedName>
</protein>
<proteinExistence type="predicted"/>
<sequence>MLIRHKTLKRAREHSTEELQNALLKRVEQYAKNLPSGLPGIKKEELAYDSARLAAFEKDHKRLQKENDDYRDDQFEGAFFETLIHKLRP</sequence>
<evidence type="ECO:0000313" key="1">
    <source>
        <dbReference type="EMBL" id="SVB25645.1"/>
    </source>
</evidence>